<dbReference type="PROSITE" id="PS51273">
    <property type="entry name" value="GATASE_TYPE_1"/>
    <property type="match status" value="1"/>
</dbReference>
<dbReference type="InterPro" id="IPR011697">
    <property type="entry name" value="Peptidase_C26"/>
</dbReference>
<dbReference type="Proteomes" id="UP001501442">
    <property type="component" value="Unassembled WGS sequence"/>
</dbReference>
<reference evidence="3" key="1">
    <citation type="journal article" date="2019" name="Int. J. Syst. Evol. Microbiol.">
        <title>The Global Catalogue of Microorganisms (GCM) 10K type strain sequencing project: providing services to taxonomists for standard genome sequencing and annotation.</title>
        <authorList>
            <consortium name="The Broad Institute Genomics Platform"/>
            <consortium name="The Broad Institute Genome Sequencing Center for Infectious Disease"/>
            <person name="Wu L."/>
            <person name="Ma J."/>
        </authorList>
    </citation>
    <scope>NUCLEOTIDE SEQUENCE [LARGE SCALE GENOMIC DNA]</scope>
    <source>
        <strain evidence="3">JCM 17939</strain>
    </source>
</reference>
<dbReference type="SUPFAM" id="SSF52317">
    <property type="entry name" value="Class I glutamine amidotransferase-like"/>
    <property type="match status" value="1"/>
</dbReference>
<evidence type="ECO:0000256" key="1">
    <source>
        <dbReference type="SAM" id="MobiDB-lite"/>
    </source>
</evidence>
<dbReference type="GO" id="GO:0016787">
    <property type="term" value="F:hydrolase activity"/>
    <property type="evidence" value="ECO:0007669"/>
    <property type="project" value="UniProtKB-KW"/>
</dbReference>
<comment type="caution">
    <text evidence="2">The sequence shown here is derived from an EMBL/GenBank/DDBJ whole genome shotgun (WGS) entry which is preliminary data.</text>
</comment>
<dbReference type="PANTHER" id="PTHR43235">
    <property type="entry name" value="GLUTAMINE AMIDOTRANSFERASE PB2B2.05-RELATED"/>
    <property type="match status" value="1"/>
</dbReference>
<protein>
    <submittedName>
        <fullName evidence="2">Gamma-glutamyl-gamma-aminobutyrate hydrolase family protein</fullName>
    </submittedName>
</protein>
<dbReference type="InterPro" id="IPR044668">
    <property type="entry name" value="PuuD-like"/>
</dbReference>
<dbReference type="InterPro" id="IPR029062">
    <property type="entry name" value="Class_I_gatase-like"/>
</dbReference>
<dbReference type="PANTHER" id="PTHR43235:SF1">
    <property type="entry name" value="GLUTAMINE AMIDOTRANSFERASE PB2B2.05-RELATED"/>
    <property type="match status" value="1"/>
</dbReference>
<keyword evidence="3" id="KW-1185">Reference proteome</keyword>
<evidence type="ECO:0000313" key="2">
    <source>
        <dbReference type="EMBL" id="GAA4632645.1"/>
    </source>
</evidence>
<feature type="region of interest" description="Disordered" evidence="1">
    <location>
        <begin position="231"/>
        <end position="258"/>
    </location>
</feature>
<dbReference type="Gene3D" id="3.40.50.880">
    <property type="match status" value="1"/>
</dbReference>
<proteinExistence type="predicted"/>
<organism evidence="2 3">
    <name type="scientific">Actinoallomurus vinaceus</name>
    <dbReference type="NCBI Taxonomy" id="1080074"/>
    <lineage>
        <taxon>Bacteria</taxon>
        <taxon>Bacillati</taxon>
        <taxon>Actinomycetota</taxon>
        <taxon>Actinomycetes</taxon>
        <taxon>Streptosporangiales</taxon>
        <taxon>Thermomonosporaceae</taxon>
        <taxon>Actinoallomurus</taxon>
    </lineage>
</organism>
<sequence>MSDSSPVVGITAYVEPARFTVWDMTATLLPHAYVEHVVRAGGQPVLLPPVGDPAPLVERLDALIVAGGGDLNPARYGAEAHERTAQVRDFRDEAELGLVRAAIERRLPVLGICRGLQVLNVALGGTLEQHVPEVVGDNRHCPAPGVYGRLPVTIGSGTRLAAVFAEERITVAHYHHQAIGRLGTGLVPAAWADDGLVEAAELTGYPFGIGVQWHPEAGDDGTLFTALVTATDEGTRSRPDEGSRRAPAGDRAWSRPGD</sequence>
<dbReference type="EMBL" id="BAABHK010000011">
    <property type="protein sequence ID" value="GAA4632645.1"/>
    <property type="molecule type" value="Genomic_DNA"/>
</dbReference>
<keyword evidence="2" id="KW-0378">Hydrolase</keyword>
<dbReference type="Pfam" id="PF07722">
    <property type="entry name" value="Peptidase_C26"/>
    <property type="match status" value="1"/>
</dbReference>
<gene>
    <name evidence="2" type="ORF">GCM10023196_066870</name>
</gene>
<dbReference type="RefSeq" id="WP_345435645.1">
    <property type="nucleotide sequence ID" value="NZ_BAABHK010000011.1"/>
</dbReference>
<name>A0ABP8UHX5_9ACTN</name>
<feature type="compositionally biased region" description="Basic and acidic residues" evidence="1">
    <location>
        <begin position="233"/>
        <end position="248"/>
    </location>
</feature>
<accession>A0ABP8UHX5</accession>
<evidence type="ECO:0000313" key="3">
    <source>
        <dbReference type="Proteomes" id="UP001501442"/>
    </source>
</evidence>
<dbReference type="CDD" id="cd01745">
    <property type="entry name" value="GATase1_2"/>
    <property type="match status" value="1"/>
</dbReference>